<dbReference type="InterPro" id="IPR007300">
    <property type="entry name" value="CidB/LrgB"/>
</dbReference>
<feature type="transmembrane region" description="Helical" evidence="5">
    <location>
        <begin position="217"/>
        <end position="240"/>
    </location>
</feature>
<comment type="subcellular location">
    <subcellularLocation>
        <location evidence="1">Membrane</location>
        <topology evidence="1">Multi-pass membrane protein</topology>
    </subcellularLocation>
</comment>
<name>A0A6L5JYP9_RHOTE</name>
<protein>
    <submittedName>
        <fullName evidence="6">LrgB family protein</fullName>
    </submittedName>
</protein>
<accession>A0A6L5JYP9</accession>
<dbReference type="OrthoDB" id="9811701at2"/>
<dbReference type="Proteomes" id="UP000480275">
    <property type="component" value="Unassembled WGS sequence"/>
</dbReference>
<evidence type="ECO:0000313" key="7">
    <source>
        <dbReference type="Proteomes" id="UP000480275"/>
    </source>
</evidence>
<dbReference type="PANTHER" id="PTHR30249">
    <property type="entry name" value="PUTATIVE SEROTONIN TRANSPORTER"/>
    <property type="match status" value="1"/>
</dbReference>
<dbReference type="EMBL" id="WIXJ01000004">
    <property type="protein sequence ID" value="MQY51710.1"/>
    <property type="molecule type" value="Genomic_DNA"/>
</dbReference>
<keyword evidence="4 5" id="KW-0472">Membrane</keyword>
<feature type="transmembrane region" description="Helical" evidence="5">
    <location>
        <begin position="13"/>
        <end position="35"/>
    </location>
</feature>
<evidence type="ECO:0000256" key="2">
    <source>
        <dbReference type="ARBA" id="ARBA00022692"/>
    </source>
</evidence>
<evidence type="ECO:0000256" key="4">
    <source>
        <dbReference type="ARBA" id="ARBA00023136"/>
    </source>
</evidence>
<feature type="transmembrane region" description="Helical" evidence="5">
    <location>
        <begin position="77"/>
        <end position="96"/>
    </location>
</feature>
<feature type="transmembrane region" description="Helical" evidence="5">
    <location>
        <begin position="157"/>
        <end position="180"/>
    </location>
</feature>
<reference evidence="6 7" key="1">
    <citation type="submission" date="2019-10" db="EMBL/GenBank/DDBJ databases">
        <title>Whole-genome sequence of the purple nonsulfur photosynthetic bacterium Rhodocyclus tenuis.</title>
        <authorList>
            <person name="Kyndt J.A."/>
            <person name="Meyer T.E."/>
        </authorList>
    </citation>
    <scope>NUCLEOTIDE SEQUENCE [LARGE SCALE GENOMIC DNA]</scope>
    <source>
        <strain evidence="6 7">DSM 110</strain>
    </source>
</reference>
<gene>
    <name evidence="6" type="ORF">GHK24_07985</name>
</gene>
<evidence type="ECO:0000313" key="6">
    <source>
        <dbReference type="EMBL" id="MQY51710.1"/>
    </source>
</evidence>
<keyword evidence="2 5" id="KW-0812">Transmembrane</keyword>
<dbReference type="Pfam" id="PF04172">
    <property type="entry name" value="LrgB"/>
    <property type="match status" value="1"/>
</dbReference>
<evidence type="ECO:0000256" key="1">
    <source>
        <dbReference type="ARBA" id="ARBA00004141"/>
    </source>
</evidence>
<proteinExistence type="predicted"/>
<dbReference type="PANTHER" id="PTHR30249:SF0">
    <property type="entry name" value="PLASTIDAL GLYCOLATE_GLYCERATE TRANSLOCATOR 1, CHLOROPLASTIC"/>
    <property type="match status" value="1"/>
</dbReference>
<evidence type="ECO:0000256" key="3">
    <source>
        <dbReference type="ARBA" id="ARBA00022989"/>
    </source>
</evidence>
<dbReference type="GO" id="GO:0016020">
    <property type="term" value="C:membrane"/>
    <property type="evidence" value="ECO:0007669"/>
    <property type="project" value="UniProtKB-SubCell"/>
</dbReference>
<organism evidence="6 7">
    <name type="scientific">Rhodocyclus tenuis</name>
    <name type="common">Rhodospirillum tenue</name>
    <dbReference type="NCBI Taxonomy" id="1066"/>
    <lineage>
        <taxon>Bacteria</taxon>
        <taxon>Pseudomonadati</taxon>
        <taxon>Pseudomonadota</taxon>
        <taxon>Betaproteobacteria</taxon>
        <taxon>Rhodocyclales</taxon>
        <taxon>Rhodocyclaceae</taxon>
        <taxon>Rhodocyclus</taxon>
    </lineage>
</organism>
<dbReference type="AlphaFoldDB" id="A0A6L5JYP9"/>
<sequence length="250" mass="25457">MDASLIEGPAHDIWVYLSAQPLLWLTLTLVAYALAFAVQRRLHGNPAANPVLIAVALLSIILLLTDTPYASYFGGAQFVHFLLGPATVALAVPLYGQRQRIVAQAGPIFIALVVGSLAAALSASLIAATLGATPPTVASLAPKSVTTPIAMGISERIGGLASLTAVIVIITGILGAVMGSGVLRRLGVRDDASIGFALGLAAHGIGSARALQISEEAGAFAALAMGLGGTFAALTLPWLMPPLQRLLAAQ</sequence>
<comment type="caution">
    <text evidence="6">The sequence shown here is derived from an EMBL/GenBank/DDBJ whole genome shotgun (WGS) entry which is preliminary data.</text>
</comment>
<evidence type="ECO:0000256" key="5">
    <source>
        <dbReference type="SAM" id="Phobius"/>
    </source>
</evidence>
<feature type="transmembrane region" description="Helical" evidence="5">
    <location>
        <begin position="108"/>
        <end position="130"/>
    </location>
</feature>
<keyword evidence="3 5" id="KW-1133">Transmembrane helix</keyword>
<feature type="transmembrane region" description="Helical" evidence="5">
    <location>
        <begin position="47"/>
        <end position="65"/>
    </location>
</feature>